<organism evidence="2">
    <name type="scientific">freshwater metagenome</name>
    <dbReference type="NCBI Taxonomy" id="449393"/>
    <lineage>
        <taxon>unclassified sequences</taxon>
        <taxon>metagenomes</taxon>
        <taxon>ecological metagenomes</taxon>
    </lineage>
</organism>
<gene>
    <name evidence="2" type="ORF">UFOPK3010_00659</name>
</gene>
<name>A0A6J6Y2A3_9ZZZZ</name>
<evidence type="ECO:0000313" key="2">
    <source>
        <dbReference type="EMBL" id="CAB4802024.1"/>
    </source>
</evidence>
<protein>
    <submittedName>
        <fullName evidence="2">Unannotated protein</fullName>
    </submittedName>
</protein>
<proteinExistence type="predicted"/>
<evidence type="ECO:0000256" key="1">
    <source>
        <dbReference type="SAM" id="MobiDB-lite"/>
    </source>
</evidence>
<sequence length="218" mass="24473">MEGDRSVIATQRLEEVGTNQRDRTRDEKNVSHGIVLLLIKITTFDIRSGMTKSVSAHAYRQQASRVIPIDEFRSHDSCVRTKCFFDEKSNCIRLESDVVVTEQVERSALHRLEGFIRGRGETVVFLEPAKVGIGQYGADSITKGATVGARCIDYKNGKCGVVLRPEAGQRFLKPFARIMGDEDCNYGRRWSFGFIGLEKCLVRCRRCVDFTLGSRAGT</sequence>
<accession>A0A6J6Y2A3</accession>
<feature type="compositionally biased region" description="Basic and acidic residues" evidence="1">
    <location>
        <begin position="12"/>
        <end position="25"/>
    </location>
</feature>
<dbReference type="AlphaFoldDB" id="A0A6J6Y2A3"/>
<dbReference type="EMBL" id="CAFAAM010000070">
    <property type="protein sequence ID" value="CAB4802024.1"/>
    <property type="molecule type" value="Genomic_DNA"/>
</dbReference>
<feature type="region of interest" description="Disordered" evidence="1">
    <location>
        <begin position="1"/>
        <end position="25"/>
    </location>
</feature>
<reference evidence="2" key="1">
    <citation type="submission" date="2020-05" db="EMBL/GenBank/DDBJ databases">
        <authorList>
            <person name="Chiriac C."/>
            <person name="Salcher M."/>
            <person name="Ghai R."/>
            <person name="Kavagutti S V."/>
        </authorList>
    </citation>
    <scope>NUCLEOTIDE SEQUENCE</scope>
</reference>